<dbReference type="InterPro" id="IPR031933">
    <property type="entry name" value="UPF0767"/>
</dbReference>
<dbReference type="OMA" id="HNPLEVN"/>
<keyword evidence="3 6" id="KW-0812">Transmembrane</keyword>
<dbReference type="AlphaFoldDB" id="A0A8C4NE45"/>
<keyword evidence="5 6" id="KW-0472">Membrane</keyword>
<accession>A0A8C4NE45</accession>
<protein>
    <submittedName>
        <fullName evidence="7">Small integral membrane protein 12</fullName>
    </submittedName>
</protein>
<dbReference type="PANTHER" id="PTHR28599:SF1">
    <property type="entry name" value="SMALL INTEGRAL MEMBRANE PROTEIN 12"/>
    <property type="match status" value="1"/>
</dbReference>
<evidence type="ECO:0000256" key="4">
    <source>
        <dbReference type="ARBA" id="ARBA00022989"/>
    </source>
</evidence>
<evidence type="ECO:0000256" key="2">
    <source>
        <dbReference type="ARBA" id="ARBA00007304"/>
    </source>
</evidence>
<name>A0A8C4NE45_EPTBU</name>
<proteinExistence type="inferred from homology"/>
<sequence>MWPVIFAAIRTYLPYVTFPVAVVIGCVGYNLEWLVRGDRQQPYEERGIPERREERLLQELAARGGDGTQELKLHTLRS</sequence>
<dbReference type="PANTHER" id="PTHR28599">
    <property type="entry name" value="SMALL INTEGRAL MEMBRANE PROTEIN 12"/>
    <property type="match status" value="1"/>
</dbReference>
<keyword evidence="4 6" id="KW-1133">Transmembrane helix</keyword>
<dbReference type="Proteomes" id="UP000694388">
    <property type="component" value="Unplaced"/>
</dbReference>
<evidence type="ECO:0000256" key="1">
    <source>
        <dbReference type="ARBA" id="ARBA00004167"/>
    </source>
</evidence>
<organism evidence="7 8">
    <name type="scientific">Eptatretus burgeri</name>
    <name type="common">Inshore hagfish</name>
    <dbReference type="NCBI Taxonomy" id="7764"/>
    <lineage>
        <taxon>Eukaryota</taxon>
        <taxon>Metazoa</taxon>
        <taxon>Chordata</taxon>
        <taxon>Craniata</taxon>
        <taxon>Vertebrata</taxon>
        <taxon>Cyclostomata</taxon>
        <taxon>Myxini</taxon>
        <taxon>Myxiniformes</taxon>
        <taxon>Myxinidae</taxon>
        <taxon>Eptatretinae</taxon>
        <taxon>Eptatretus</taxon>
    </lineage>
</organism>
<evidence type="ECO:0000256" key="3">
    <source>
        <dbReference type="ARBA" id="ARBA00022692"/>
    </source>
</evidence>
<evidence type="ECO:0000256" key="6">
    <source>
        <dbReference type="SAM" id="Phobius"/>
    </source>
</evidence>
<evidence type="ECO:0000313" key="8">
    <source>
        <dbReference type="Proteomes" id="UP000694388"/>
    </source>
</evidence>
<evidence type="ECO:0000313" key="7">
    <source>
        <dbReference type="Ensembl" id="ENSEBUP00000006300.1"/>
    </source>
</evidence>
<feature type="transmembrane region" description="Helical" evidence="6">
    <location>
        <begin position="12"/>
        <end position="31"/>
    </location>
</feature>
<dbReference type="Pfam" id="PF15990">
    <property type="entry name" value="UPF0767"/>
    <property type="match status" value="1"/>
</dbReference>
<dbReference type="GeneTree" id="ENSGT00390000009435"/>
<comment type="similarity">
    <text evidence="2">Belongs to the SMIM12 family.</text>
</comment>
<dbReference type="GO" id="GO:0016020">
    <property type="term" value="C:membrane"/>
    <property type="evidence" value="ECO:0007669"/>
    <property type="project" value="UniProtKB-SubCell"/>
</dbReference>
<evidence type="ECO:0000256" key="5">
    <source>
        <dbReference type="ARBA" id="ARBA00023136"/>
    </source>
</evidence>
<keyword evidence="8" id="KW-1185">Reference proteome</keyword>
<dbReference type="Ensembl" id="ENSEBUT00000006751.1">
    <property type="protein sequence ID" value="ENSEBUP00000006300.1"/>
    <property type="gene ID" value="ENSEBUG00000004179.1"/>
</dbReference>
<reference evidence="7" key="2">
    <citation type="submission" date="2025-09" db="UniProtKB">
        <authorList>
            <consortium name="Ensembl"/>
        </authorList>
    </citation>
    <scope>IDENTIFICATION</scope>
</reference>
<comment type="subcellular location">
    <subcellularLocation>
        <location evidence="1">Membrane</location>
        <topology evidence="1">Single-pass membrane protein</topology>
    </subcellularLocation>
</comment>
<reference evidence="7" key="1">
    <citation type="submission" date="2025-08" db="UniProtKB">
        <authorList>
            <consortium name="Ensembl"/>
        </authorList>
    </citation>
    <scope>IDENTIFICATION</scope>
</reference>